<dbReference type="Proteomes" id="UP000002357">
    <property type="component" value="Chromosome"/>
</dbReference>
<keyword evidence="4 5" id="KW-0862">Zinc</keyword>
<evidence type="ECO:0000256" key="5">
    <source>
        <dbReference type="PROSITE-ProRule" id="PRU00333"/>
    </source>
</evidence>
<dbReference type="InterPro" id="IPR003726">
    <property type="entry name" value="HCY_dom"/>
</dbReference>
<keyword evidence="3 5" id="KW-0479">Metal-binding</keyword>
<accession>B5GUS6</accession>
<protein>
    <submittedName>
        <fullName evidence="6">Homocysteine methyltransferase</fullName>
        <ecNumber evidence="6">2.1.1.10</ecNumber>
    </submittedName>
</protein>
<dbReference type="PANTHER" id="PTHR46015">
    <property type="entry name" value="ZGC:172121"/>
    <property type="match status" value="1"/>
</dbReference>
<dbReference type="NCBIfam" id="NF007020">
    <property type="entry name" value="PRK09485.1"/>
    <property type="match status" value="1"/>
</dbReference>
<dbReference type="PROSITE" id="PS50970">
    <property type="entry name" value="HCY"/>
    <property type="match status" value="1"/>
</dbReference>
<keyword evidence="1 5" id="KW-0489">Methyltransferase</keyword>
<reference evidence="6 7" key="1">
    <citation type="journal article" date="2010" name="Genome Biol. Evol.">
        <title>The sequence of a 1.8-mb bacterial linear plasmid reveals a rich evolutionary reservoir of secondary metabolic pathways.</title>
        <authorList>
            <person name="Medema M.H."/>
            <person name="Trefzer A."/>
            <person name="Kovalchuk A."/>
            <person name="van den Berg M."/>
            <person name="Mueller U."/>
            <person name="Heijne W."/>
            <person name="Wu L."/>
            <person name="Alam M.T."/>
            <person name="Ronning C.M."/>
            <person name="Nierman W.C."/>
            <person name="Bovenberg R.A.L."/>
            <person name="Breitling R."/>
            <person name="Takano E."/>
        </authorList>
    </citation>
    <scope>NUCLEOTIDE SEQUENCE [LARGE SCALE GENOMIC DNA]</scope>
    <source>
        <strain evidence="7">ATCC 27064 / DSM 738 / JCM 4710 / NBRC 13307 / NCIMB 12785 / NRRL 3585 / VKM Ac-602</strain>
    </source>
</reference>
<sequence>MRPRRTLAEALGAGPLVLDGGLSNQLAAQGCDLSDPLWTARLLKDGPEQLAAAHTAYADAGAQVLISASYQASHEGFRRAGLGGAESSALLARSVELARAAADAAPAEVWVAASVGPYGAVLADGSEYRGRYGLTVRELERFHRPRIEALAAAGPDVLALETVPDTDEAKALLAAAADCGVPVWLSYTADGDRTRAGQPLADAFALAAEHEQVIATGVNCCAPRDAAPAVARAASVTGRPVVVYPNSGEDWDPAAHTWRGPVRYDPAQAPAWVTAGARLIGGCCRVGPATIAELASFLWLGSPPGC</sequence>
<evidence type="ECO:0000313" key="7">
    <source>
        <dbReference type="Proteomes" id="UP000002357"/>
    </source>
</evidence>
<feature type="binding site" evidence="5">
    <location>
        <position position="220"/>
    </location>
    <ligand>
        <name>Zn(2+)</name>
        <dbReference type="ChEBI" id="CHEBI:29105"/>
    </ligand>
</feature>
<dbReference type="PANTHER" id="PTHR46015:SF1">
    <property type="entry name" value="HOMOCYSTEINE S-METHYLTRANSFERASE-LIKE ISOFORM 1"/>
    <property type="match status" value="1"/>
</dbReference>
<dbReference type="RefSeq" id="WP_003955587.1">
    <property type="nucleotide sequence ID" value="NZ_CM000913.1"/>
</dbReference>
<organism evidence="6 7">
    <name type="scientific">Streptomyces clavuligerus</name>
    <dbReference type="NCBI Taxonomy" id="1901"/>
    <lineage>
        <taxon>Bacteria</taxon>
        <taxon>Bacillati</taxon>
        <taxon>Actinomycetota</taxon>
        <taxon>Actinomycetes</taxon>
        <taxon>Kitasatosporales</taxon>
        <taxon>Streptomycetaceae</taxon>
        <taxon>Streptomyces</taxon>
    </lineage>
</organism>
<evidence type="ECO:0000256" key="4">
    <source>
        <dbReference type="ARBA" id="ARBA00022833"/>
    </source>
</evidence>
<name>B5GUS6_STRCL</name>
<dbReference type="GO" id="GO:0009086">
    <property type="term" value="P:methionine biosynthetic process"/>
    <property type="evidence" value="ECO:0007669"/>
    <property type="project" value="TreeGrafter"/>
</dbReference>
<dbReference type="InterPro" id="IPR051486">
    <property type="entry name" value="Hcy_S-methyltransferase"/>
</dbReference>
<dbReference type="EMBL" id="CM000913">
    <property type="protein sequence ID" value="EFG09882.1"/>
    <property type="molecule type" value="Genomic_DNA"/>
</dbReference>
<dbReference type="AlphaFoldDB" id="B5GUS6"/>
<dbReference type="GO" id="GO:0032259">
    <property type="term" value="P:methylation"/>
    <property type="evidence" value="ECO:0007669"/>
    <property type="project" value="UniProtKB-KW"/>
</dbReference>
<dbReference type="GO" id="GO:0046872">
    <property type="term" value="F:metal ion binding"/>
    <property type="evidence" value="ECO:0007669"/>
    <property type="project" value="UniProtKB-KW"/>
</dbReference>
<evidence type="ECO:0000256" key="3">
    <source>
        <dbReference type="ARBA" id="ARBA00022723"/>
    </source>
</evidence>
<dbReference type="STRING" id="1901.BB341_04870"/>
<feature type="binding site" evidence="5">
    <location>
        <position position="283"/>
    </location>
    <ligand>
        <name>Zn(2+)</name>
        <dbReference type="ChEBI" id="CHEBI:29105"/>
    </ligand>
</feature>
<evidence type="ECO:0000256" key="2">
    <source>
        <dbReference type="ARBA" id="ARBA00022679"/>
    </source>
</evidence>
<dbReference type="KEGG" id="sclf:BB341_04870"/>
<dbReference type="Gene3D" id="3.20.20.330">
    <property type="entry name" value="Homocysteine-binding-like domain"/>
    <property type="match status" value="1"/>
</dbReference>
<gene>
    <name evidence="6" type="primary">mmuM</name>
    <name evidence="6" type="ORF">SCLAV_4809</name>
</gene>
<dbReference type="GeneID" id="93728742"/>
<dbReference type="Pfam" id="PF02574">
    <property type="entry name" value="S-methyl_trans"/>
    <property type="match status" value="1"/>
</dbReference>
<evidence type="ECO:0000313" key="6">
    <source>
        <dbReference type="EMBL" id="EFG09882.1"/>
    </source>
</evidence>
<comment type="cofactor">
    <cofactor evidence="5">
        <name>Zn(2+)</name>
        <dbReference type="ChEBI" id="CHEBI:29105"/>
    </cofactor>
</comment>
<dbReference type="EC" id="2.1.1.10" evidence="6"/>
<dbReference type="OrthoDB" id="9803687at2"/>
<keyword evidence="2 5" id="KW-0808">Transferase</keyword>
<keyword evidence="7" id="KW-1185">Reference proteome</keyword>
<evidence type="ECO:0000256" key="1">
    <source>
        <dbReference type="ARBA" id="ARBA00022603"/>
    </source>
</evidence>
<dbReference type="PROSITE" id="PS51257">
    <property type="entry name" value="PROKAR_LIPOPROTEIN"/>
    <property type="match status" value="1"/>
</dbReference>
<dbReference type="eggNOG" id="COG2040">
    <property type="taxonomic scope" value="Bacteria"/>
</dbReference>
<dbReference type="GO" id="GO:0033528">
    <property type="term" value="P:S-methylmethionine cycle"/>
    <property type="evidence" value="ECO:0007669"/>
    <property type="project" value="TreeGrafter"/>
</dbReference>
<proteinExistence type="predicted"/>
<dbReference type="InterPro" id="IPR036589">
    <property type="entry name" value="HCY_dom_sf"/>
</dbReference>
<dbReference type="SUPFAM" id="SSF82282">
    <property type="entry name" value="Homocysteine S-methyltransferase"/>
    <property type="match status" value="1"/>
</dbReference>
<dbReference type="GO" id="GO:0008898">
    <property type="term" value="F:S-adenosylmethionine-homocysteine S-methyltransferase activity"/>
    <property type="evidence" value="ECO:0007669"/>
    <property type="project" value="TreeGrafter"/>
</dbReference>
<feature type="binding site" evidence="5">
    <location>
        <position position="284"/>
    </location>
    <ligand>
        <name>Zn(2+)</name>
        <dbReference type="ChEBI" id="CHEBI:29105"/>
    </ligand>
</feature>